<dbReference type="AlphaFoldDB" id="A0A542DB81"/>
<gene>
    <name evidence="1" type="ORF">FB475_7301</name>
</gene>
<proteinExistence type="predicted"/>
<keyword evidence="2" id="KW-1185">Reference proteome</keyword>
<dbReference type="InterPro" id="IPR009057">
    <property type="entry name" value="Homeodomain-like_sf"/>
</dbReference>
<dbReference type="Proteomes" id="UP000316298">
    <property type="component" value="Unassembled WGS sequence"/>
</dbReference>
<protein>
    <submittedName>
        <fullName evidence="1">TetR family transcriptional regulator</fullName>
    </submittedName>
</protein>
<dbReference type="RefSeq" id="WP_141862936.1">
    <property type="nucleotide sequence ID" value="NZ_BAAAKA010000040.1"/>
</dbReference>
<evidence type="ECO:0000313" key="1">
    <source>
        <dbReference type="EMBL" id="TQJ00305.1"/>
    </source>
</evidence>
<dbReference type="SUPFAM" id="SSF46689">
    <property type="entry name" value="Homeodomain-like"/>
    <property type="match status" value="1"/>
</dbReference>
<name>A0A542DB81_9ACTN</name>
<reference evidence="1 2" key="1">
    <citation type="submission" date="2019-06" db="EMBL/GenBank/DDBJ databases">
        <title>Sequencing the genomes of 1000 actinobacteria strains.</title>
        <authorList>
            <person name="Klenk H.-P."/>
        </authorList>
    </citation>
    <scope>NUCLEOTIDE SEQUENCE [LARGE SCALE GENOMIC DNA]</scope>
    <source>
        <strain evidence="1 2">DSM 17305</strain>
    </source>
</reference>
<evidence type="ECO:0000313" key="2">
    <source>
        <dbReference type="Proteomes" id="UP000316298"/>
    </source>
</evidence>
<comment type="caution">
    <text evidence="1">The sequence shown here is derived from an EMBL/GenBank/DDBJ whole genome shotgun (WGS) entry which is preliminary data.</text>
</comment>
<accession>A0A542DB81</accession>
<dbReference type="EMBL" id="VFMM01000004">
    <property type="protein sequence ID" value="TQJ00305.1"/>
    <property type="molecule type" value="Genomic_DNA"/>
</dbReference>
<dbReference type="Gene3D" id="1.10.357.10">
    <property type="entry name" value="Tetracycline Repressor, domain 2"/>
    <property type="match status" value="1"/>
</dbReference>
<sequence length="186" mass="20470">MPTTKEAPSARQQELLERAYSYSLTHGLADLSLRPLASAIGSSPRVLLFLFGSKDGLIRALLARGRADQLELLRQTEQRYDAPPGLTVIARELWTWLAAPERRPLMTFWVEAYGRSLVAPEGPWADFARSTVDDWLELLAASEPGQTAARRTAVLAILRGALIDLLATGDLERTTAAVEDYLAGMH</sequence>
<dbReference type="OrthoDB" id="5177743at2"/>
<organism evidence="1 2">
    <name type="scientific">Kribbella jejuensis</name>
    <dbReference type="NCBI Taxonomy" id="236068"/>
    <lineage>
        <taxon>Bacteria</taxon>
        <taxon>Bacillati</taxon>
        <taxon>Actinomycetota</taxon>
        <taxon>Actinomycetes</taxon>
        <taxon>Propionibacteriales</taxon>
        <taxon>Kribbellaceae</taxon>
        <taxon>Kribbella</taxon>
    </lineage>
</organism>